<accession>A0AAU7T374</accession>
<name>A0AAU7T374_9ACTN</name>
<dbReference type="AlphaFoldDB" id="A0AAU7T374"/>
<reference evidence="1" key="1">
    <citation type="submission" date="2024-06" db="EMBL/GenBank/DDBJ databases">
        <title>Kribbella sp. strain HUAS MG21 genome sequences.</title>
        <authorList>
            <person name="Mo P."/>
        </authorList>
    </citation>
    <scope>NUCLEOTIDE SEQUENCE</scope>
    <source>
        <strain evidence="1">HUAS MG21</strain>
    </source>
</reference>
<gene>
    <name evidence="1" type="ORF">ABN611_21730</name>
</gene>
<dbReference type="Gene3D" id="3.30.70.100">
    <property type="match status" value="1"/>
</dbReference>
<organism evidence="1">
    <name type="scientific">Kribbella sp. HUAS MG21</name>
    <dbReference type="NCBI Taxonomy" id="3160966"/>
    <lineage>
        <taxon>Bacteria</taxon>
        <taxon>Bacillati</taxon>
        <taxon>Actinomycetota</taxon>
        <taxon>Actinomycetes</taxon>
        <taxon>Propionibacteriales</taxon>
        <taxon>Kribbellaceae</taxon>
        <taxon>Kribbella</taxon>
    </lineage>
</organism>
<proteinExistence type="predicted"/>
<sequence length="207" mass="22320">MYARSTTINAAPVSVDAGIAQVRDEVMPRILEMDGCIGLSMIVDRDSGRCIATSAWQSEEAMRASDEELRPVRDRIAETMGGGNPSVQEWEIAVLHRDHRSVAGACVRATWVKVDPGTMERAIDVYKMASLPRLEDLAGFCSASLLVDRASGKAVSSVTYDSMEAMDSSREAAASMRAATSKDAGAEVLDVGEFELVIAHLRVPELT</sequence>
<evidence type="ECO:0000313" key="1">
    <source>
        <dbReference type="EMBL" id="XBV21183.1"/>
    </source>
</evidence>
<dbReference type="SUPFAM" id="SSF54909">
    <property type="entry name" value="Dimeric alpha+beta barrel"/>
    <property type="match status" value="2"/>
</dbReference>
<dbReference type="RefSeq" id="WP_350274046.1">
    <property type="nucleotide sequence ID" value="NZ_CP158165.1"/>
</dbReference>
<dbReference type="EMBL" id="CP158165">
    <property type="protein sequence ID" value="XBV21183.1"/>
    <property type="molecule type" value="Genomic_DNA"/>
</dbReference>
<evidence type="ECO:0008006" key="2">
    <source>
        <dbReference type="Google" id="ProtNLM"/>
    </source>
</evidence>
<protein>
    <recommendedName>
        <fullName evidence="2">ABM domain-containing protein</fullName>
    </recommendedName>
</protein>
<dbReference type="InterPro" id="IPR011008">
    <property type="entry name" value="Dimeric_a/b-barrel"/>
</dbReference>